<evidence type="ECO:0000256" key="2">
    <source>
        <dbReference type="ARBA" id="ARBA00012438"/>
    </source>
</evidence>
<dbReference type="Gene3D" id="3.30.565.10">
    <property type="entry name" value="Histidine kinase-like ATPase, C-terminal domain"/>
    <property type="match status" value="1"/>
</dbReference>
<feature type="transmembrane region" description="Helical" evidence="3">
    <location>
        <begin position="132"/>
        <end position="151"/>
    </location>
</feature>
<dbReference type="InterPro" id="IPR014265">
    <property type="entry name" value="XrtA/PrsK"/>
</dbReference>
<feature type="domain" description="Histidine kinase" evidence="4">
    <location>
        <begin position="484"/>
        <end position="683"/>
    </location>
</feature>
<dbReference type="Proteomes" id="UP000182517">
    <property type="component" value="Chromosome"/>
</dbReference>
<dbReference type="SUPFAM" id="SSF55874">
    <property type="entry name" value="ATPase domain of HSP90 chaperone/DNA topoisomerase II/histidine kinase"/>
    <property type="match status" value="1"/>
</dbReference>
<dbReference type="SUPFAM" id="SSF47384">
    <property type="entry name" value="Homodimeric domain of signal transducing histidine kinase"/>
    <property type="match status" value="1"/>
</dbReference>
<gene>
    <name evidence="5" type="ORF">A7E78_00420</name>
</gene>
<evidence type="ECO:0000256" key="1">
    <source>
        <dbReference type="ARBA" id="ARBA00000085"/>
    </source>
</evidence>
<sequence>MFQTICSFIAILGTLGVGLALLGNKSRSLNKTALLAALAACAVLEGLDLTSLLLPARLLDWKRGAVLAEALLPFCWLLYAWTIAWDGNWKSIAMPSRLLLAITGLFPVVAIFVDLNALYYSPDFGTESLLFLGQYGFFFYLVLLVLLVLALTQLEKSLTLLPREERWRAKYEMLGACLLLAALIFYYSQGLLYRSLNMAMMPVRTLMLGAAVGLIGYSRLVRGEAKNIIVSRQMVFRSVALLGVGSYLLFLGIFGEGLRYFGESFRQSILILLLFGGVLAVLAFLLSDRLKRKFSVFLHKNFYRQKYDYRIEWQQFTGSLSNVRSSEELKKAILRSFCQTFALKGGVLFLKESDDGRFICRCEYEMQVDDYVFYGDDSLLSHVSDHPDWIVDLQQGHPALEQQHGEFFRRCGAFWAIPLVFGDDPAGLLLLGAQLNSGEKLTYEDFDLMRMLARQATSTLLSIKLSAQLSSAQEMAAMGRVSTFVIHDLKNLASNLAMVTENASDYLDDPDFQRDMLETLTATVSSMKGLITRLRNVARPKELTLDFTDLRELAEQGVRLAGGLQVAVTGEPVTAQVDEGEMQKVVQNLLVNAHEASGSNEPIGLEVGQMGEAYLKVSDSGCGMSEEFIRERLFQPFQTTKAKGFGIGLYQCKNIVEAHGGRIEVDSRVGQGTTFTVWLPLVDNP</sequence>
<proteinExistence type="predicted"/>
<keyword evidence="6" id="KW-1185">Reference proteome</keyword>
<feature type="transmembrane region" description="Helical" evidence="3">
    <location>
        <begin position="6"/>
        <end position="22"/>
    </location>
</feature>
<feature type="transmembrane region" description="Helical" evidence="3">
    <location>
        <begin position="201"/>
        <end position="222"/>
    </location>
</feature>
<dbReference type="InterPro" id="IPR003018">
    <property type="entry name" value="GAF"/>
</dbReference>
<dbReference type="EC" id="2.7.13.3" evidence="2"/>
<evidence type="ECO:0000256" key="3">
    <source>
        <dbReference type="SAM" id="Phobius"/>
    </source>
</evidence>
<dbReference type="InterPro" id="IPR036097">
    <property type="entry name" value="HisK_dim/P_sf"/>
</dbReference>
<evidence type="ECO:0000259" key="4">
    <source>
        <dbReference type="PROSITE" id="PS50109"/>
    </source>
</evidence>
<dbReference type="SMART" id="SM00065">
    <property type="entry name" value="GAF"/>
    <property type="match status" value="1"/>
</dbReference>
<dbReference type="SUPFAM" id="SSF55781">
    <property type="entry name" value="GAF domain-like"/>
    <property type="match status" value="1"/>
</dbReference>
<evidence type="ECO:0000313" key="5">
    <source>
        <dbReference type="EMBL" id="APG26463.1"/>
    </source>
</evidence>
<dbReference type="SMART" id="SM00387">
    <property type="entry name" value="HATPase_c"/>
    <property type="match status" value="1"/>
</dbReference>
<feature type="transmembrane region" description="Helical" evidence="3">
    <location>
        <begin position="171"/>
        <end position="189"/>
    </location>
</feature>
<dbReference type="InterPro" id="IPR029016">
    <property type="entry name" value="GAF-like_dom_sf"/>
</dbReference>
<dbReference type="PANTHER" id="PTHR43065:SF51">
    <property type="entry name" value="HISTIDINE KINASE"/>
    <property type="match status" value="1"/>
</dbReference>
<reference evidence="5 6" key="1">
    <citation type="journal article" date="2017" name="Genome Announc.">
        <title>Complete Genome Sequences of Two Acetylene-Fermenting Pelobacter acetylenicus Strains.</title>
        <authorList>
            <person name="Sutton J.M."/>
            <person name="Baesman S.M."/>
            <person name="Fierst J.L."/>
            <person name="Poret-Peterson A.T."/>
            <person name="Oremland R.S."/>
            <person name="Dunlap D.S."/>
            <person name="Akob D.M."/>
        </authorList>
    </citation>
    <scope>NUCLEOTIDE SEQUENCE [LARGE SCALE GENOMIC DNA]</scope>
    <source>
        <strain evidence="5 6">SFB93</strain>
    </source>
</reference>
<dbReference type="InterPro" id="IPR036890">
    <property type="entry name" value="HATPase_C_sf"/>
</dbReference>
<feature type="transmembrane region" description="Helical" evidence="3">
    <location>
        <begin position="267"/>
        <end position="286"/>
    </location>
</feature>
<feature type="transmembrane region" description="Helical" evidence="3">
    <location>
        <begin position="34"/>
        <end position="54"/>
    </location>
</feature>
<dbReference type="GO" id="GO:0000155">
    <property type="term" value="F:phosphorelay sensor kinase activity"/>
    <property type="evidence" value="ECO:0007669"/>
    <property type="project" value="InterPro"/>
</dbReference>
<dbReference type="InterPro" id="IPR003594">
    <property type="entry name" value="HATPase_dom"/>
</dbReference>
<dbReference type="PANTHER" id="PTHR43065">
    <property type="entry name" value="SENSOR HISTIDINE KINASE"/>
    <property type="match status" value="1"/>
</dbReference>
<dbReference type="Gene3D" id="1.10.287.130">
    <property type="match status" value="1"/>
</dbReference>
<keyword evidence="3" id="KW-1133">Transmembrane helix</keyword>
<dbReference type="PROSITE" id="PS50109">
    <property type="entry name" value="HIS_KIN"/>
    <property type="match status" value="1"/>
</dbReference>
<organism evidence="5 6">
    <name type="scientific">Syntrophotalea acetylenivorans</name>
    <dbReference type="NCBI Taxonomy" id="1842532"/>
    <lineage>
        <taxon>Bacteria</taxon>
        <taxon>Pseudomonadati</taxon>
        <taxon>Thermodesulfobacteriota</taxon>
        <taxon>Desulfuromonadia</taxon>
        <taxon>Desulfuromonadales</taxon>
        <taxon>Syntrophotaleaceae</taxon>
        <taxon>Syntrophotalea</taxon>
    </lineage>
</organism>
<dbReference type="InterPro" id="IPR005467">
    <property type="entry name" value="His_kinase_dom"/>
</dbReference>
<dbReference type="NCBIfam" id="TIGR02916">
    <property type="entry name" value="PEP_his_kin"/>
    <property type="match status" value="1"/>
</dbReference>
<dbReference type="RefSeq" id="WP_072282423.1">
    <property type="nucleotide sequence ID" value="NZ_CP015519.1"/>
</dbReference>
<accession>A0A1L3GKI8</accession>
<name>A0A1L3GKI8_9BACT</name>
<comment type="catalytic activity">
    <reaction evidence="1">
        <text>ATP + protein L-histidine = ADP + protein N-phospho-L-histidine.</text>
        <dbReference type="EC" id="2.7.13.3"/>
    </reaction>
</comment>
<dbReference type="STRING" id="1842532.A7E78_00420"/>
<dbReference type="AlphaFoldDB" id="A0A1L3GKI8"/>
<dbReference type="Gene3D" id="3.30.450.40">
    <property type="match status" value="1"/>
</dbReference>
<protein>
    <recommendedName>
        <fullName evidence="2">histidine kinase</fullName>
        <ecNumber evidence="2">2.7.13.3</ecNumber>
    </recommendedName>
</protein>
<dbReference type="Pfam" id="PF02518">
    <property type="entry name" value="HATPase_c"/>
    <property type="match status" value="1"/>
</dbReference>
<dbReference type="KEGG" id="pef:A7E78_00420"/>
<dbReference type="InterPro" id="IPR004358">
    <property type="entry name" value="Sig_transdc_His_kin-like_C"/>
</dbReference>
<evidence type="ECO:0000313" key="6">
    <source>
        <dbReference type="Proteomes" id="UP000182517"/>
    </source>
</evidence>
<keyword evidence="3" id="KW-0812">Transmembrane</keyword>
<feature type="transmembrane region" description="Helical" evidence="3">
    <location>
        <begin position="98"/>
        <end position="120"/>
    </location>
</feature>
<keyword evidence="3" id="KW-0472">Membrane</keyword>
<dbReference type="EMBL" id="CP015519">
    <property type="protein sequence ID" value="APG26463.1"/>
    <property type="molecule type" value="Genomic_DNA"/>
</dbReference>
<feature type="transmembrane region" description="Helical" evidence="3">
    <location>
        <begin position="234"/>
        <end position="255"/>
    </location>
</feature>
<dbReference type="PRINTS" id="PR00344">
    <property type="entry name" value="BCTRLSENSOR"/>
</dbReference>
<dbReference type="OrthoDB" id="9785691at2"/>
<feature type="transmembrane region" description="Helical" evidence="3">
    <location>
        <begin position="66"/>
        <end position="86"/>
    </location>
</feature>